<organism evidence="1">
    <name type="scientific">Streptomyces sp. R41</name>
    <dbReference type="NCBI Taxonomy" id="3238632"/>
    <lineage>
        <taxon>Bacteria</taxon>
        <taxon>Bacillati</taxon>
        <taxon>Actinomycetota</taxon>
        <taxon>Actinomycetes</taxon>
        <taxon>Kitasatosporales</taxon>
        <taxon>Streptomycetaceae</taxon>
        <taxon>Streptomyces</taxon>
    </lineage>
</organism>
<protein>
    <submittedName>
        <fullName evidence="1">Uncharacterized protein</fullName>
    </submittedName>
</protein>
<dbReference type="EMBL" id="CP163443">
    <property type="protein sequence ID" value="XDQ54253.1"/>
    <property type="molecule type" value="Genomic_DNA"/>
</dbReference>
<name>A0AB39REV7_9ACTN</name>
<dbReference type="RefSeq" id="WP_369247478.1">
    <property type="nucleotide sequence ID" value="NZ_CP163443.1"/>
</dbReference>
<sequence>MVVTVAGLSTLGVGVSLADGFDGPQVTAVASSQANAEATWAP</sequence>
<evidence type="ECO:0000313" key="1">
    <source>
        <dbReference type="EMBL" id="XDQ54253.1"/>
    </source>
</evidence>
<accession>A0AB39REV7</accession>
<gene>
    <name evidence="1" type="ORF">AB5J53_22555</name>
</gene>
<reference evidence="1" key="1">
    <citation type="submission" date="2024-07" db="EMBL/GenBank/DDBJ databases">
        <authorList>
            <person name="Yu S.T."/>
        </authorList>
    </citation>
    <scope>NUCLEOTIDE SEQUENCE</scope>
    <source>
        <strain evidence="1">R41</strain>
    </source>
</reference>
<proteinExistence type="predicted"/>
<dbReference type="AlphaFoldDB" id="A0AB39REV7"/>